<feature type="transmembrane region" description="Helical" evidence="1">
    <location>
        <begin position="326"/>
        <end position="344"/>
    </location>
</feature>
<name>A0A1M5S1D6_9FIRM</name>
<dbReference type="Proteomes" id="UP000183967">
    <property type="component" value="Unassembled WGS sequence"/>
</dbReference>
<sequence length="394" mass="42966">MSIYDSRRLSFIVVLLTVFILIFNTASVFADGNDGNFENEMQDISQEQLKPVHGKVVEILSDEIEETEGYDQNYEMRHQRVKVKITSGKHKGETIIVDNYIDERIVYNIIVNKGDNVLLFLEEDENGNILVGYIGEIARDKYLLYLVIVFILLLILVGGFKGFKTVITLALTILAVVKILLPLILKGYSPVLVSIIVSIGVIIITLLIISGINKKTLCAIIGTAGGVLIAGLIALGIGTMAKLTGLGNEEAQMLMFIPQNISFNFKGLLFAGIILGALGAVMDVSMSISSAMYEMQSVNPEISTKDLIKSGMNMGRDIMGTMSNTLILAYAGGAIHLMLLFLAYNFSFVEIINRDMIASEVVRALAGSIGLILTIPLTVLVSGTIGRDKNYKSI</sequence>
<feature type="transmembrane region" description="Helical" evidence="1">
    <location>
        <begin position="261"/>
        <end position="282"/>
    </location>
</feature>
<dbReference type="RefSeq" id="WP_073195032.1">
    <property type="nucleotide sequence ID" value="NZ_FQXO01000009.1"/>
</dbReference>
<evidence type="ECO:0000313" key="2">
    <source>
        <dbReference type="EMBL" id="SHH32259.1"/>
    </source>
</evidence>
<feature type="transmembrane region" description="Helical" evidence="1">
    <location>
        <begin position="216"/>
        <end position="241"/>
    </location>
</feature>
<reference evidence="3" key="1">
    <citation type="submission" date="2016-11" db="EMBL/GenBank/DDBJ databases">
        <authorList>
            <person name="Varghese N."/>
            <person name="Submissions S."/>
        </authorList>
    </citation>
    <scope>NUCLEOTIDE SEQUENCE [LARGE SCALE GENOMIC DNA]</scope>
    <source>
        <strain evidence="3">DSM 13643</strain>
    </source>
</reference>
<organism evidence="2 3">
    <name type="scientific">Caloranaerobacter azorensis DSM 13643</name>
    <dbReference type="NCBI Taxonomy" id="1121264"/>
    <lineage>
        <taxon>Bacteria</taxon>
        <taxon>Bacillati</taxon>
        <taxon>Bacillota</taxon>
        <taxon>Tissierellia</taxon>
        <taxon>Tissierellales</taxon>
        <taxon>Thermohalobacteraceae</taxon>
        <taxon>Caloranaerobacter</taxon>
    </lineage>
</organism>
<accession>A0A1M5S1D6</accession>
<keyword evidence="1" id="KW-1133">Transmembrane helix</keyword>
<dbReference type="PANTHER" id="PTHR41771">
    <property type="entry name" value="MEMBRANE PROTEIN-RELATED"/>
    <property type="match status" value="1"/>
</dbReference>
<evidence type="ECO:0000256" key="1">
    <source>
        <dbReference type="SAM" id="Phobius"/>
    </source>
</evidence>
<evidence type="ECO:0000313" key="3">
    <source>
        <dbReference type="Proteomes" id="UP000183967"/>
    </source>
</evidence>
<protein>
    <submittedName>
        <fullName evidence="2">Uncharacterized membrane protein</fullName>
    </submittedName>
</protein>
<gene>
    <name evidence="2" type="ORF">SAMN02745135_00431</name>
</gene>
<dbReference type="AlphaFoldDB" id="A0A1M5S1D6"/>
<keyword evidence="3" id="KW-1185">Reference proteome</keyword>
<feature type="transmembrane region" description="Helical" evidence="1">
    <location>
        <begin position="167"/>
        <end position="185"/>
    </location>
</feature>
<dbReference type="PANTHER" id="PTHR41771:SF1">
    <property type="entry name" value="MEMBRANE PROTEIN"/>
    <property type="match status" value="1"/>
</dbReference>
<proteinExistence type="predicted"/>
<feature type="transmembrane region" description="Helical" evidence="1">
    <location>
        <begin position="191"/>
        <end position="209"/>
    </location>
</feature>
<dbReference type="InterPro" id="IPR012507">
    <property type="entry name" value="YibE_F"/>
</dbReference>
<dbReference type="Pfam" id="PF07907">
    <property type="entry name" value="YibE_F"/>
    <property type="match status" value="1"/>
</dbReference>
<keyword evidence="1" id="KW-0472">Membrane</keyword>
<keyword evidence="1" id="KW-0812">Transmembrane</keyword>
<feature type="transmembrane region" description="Helical" evidence="1">
    <location>
        <begin position="364"/>
        <end position="385"/>
    </location>
</feature>
<dbReference type="EMBL" id="FQXO01000009">
    <property type="protein sequence ID" value="SHH32259.1"/>
    <property type="molecule type" value="Genomic_DNA"/>
</dbReference>
<feature type="transmembrane region" description="Helical" evidence="1">
    <location>
        <begin position="142"/>
        <end position="160"/>
    </location>
</feature>